<dbReference type="PRINTS" id="PR00035">
    <property type="entry name" value="HTHGNTR"/>
</dbReference>
<protein>
    <submittedName>
        <fullName evidence="5">GntR family transcriptional regulator</fullName>
    </submittedName>
</protein>
<dbReference type="SMART" id="SM00895">
    <property type="entry name" value="FCD"/>
    <property type="match status" value="1"/>
</dbReference>
<dbReference type="InterPro" id="IPR036390">
    <property type="entry name" value="WH_DNA-bd_sf"/>
</dbReference>
<dbReference type="Pfam" id="PF00392">
    <property type="entry name" value="GntR"/>
    <property type="match status" value="1"/>
</dbReference>
<name>A0ABT7C6S7_9MICO</name>
<dbReference type="EMBL" id="PXVD01000007">
    <property type="protein sequence ID" value="MDJ1370879.1"/>
    <property type="molecule type" value="Genomic_DNA"/>
</dbReference>
<dbReference type="InterPro" id="IPR008920">
    <property type="entry name" value="TF_FadR/GntR_C"/>
</dbReference>
<proteinExistence type="predicted"/>
<evidence type="ECO:0000313" key="6">
    <source>
        <dbReference type="Proteomes" id="UP001170379"/>
    </source>
</evidence>
<dbReference type="InterPro" id="IPR011711">
    <property type="entry name" value="GntR_C"/>
</dbReference>
<gene>
    <name evidence="5" type="ORF">C7K25_05795</name>
</gene>
<dbReference type="InterPro" id="IPR000524">
    <property type="entry name" value="Tscrpt_reg_HTH_GntR"/>
</dbReference>
<sequence length="241" mass="27080">MQAKSELRDDAVAATDLPLLDRLRDAIISGKYEPGQLMPELALADEFEVSRTPIREALKQLQNEGLVEVRPRVGTFVRIPTRREIVELFQLKESLEGLAAGLMARRGPTPELDILERNVRDAERPADRHDSEGYAGLVHDFHWTLVTGADNVKLSEHYRLLMNQLAYHRIVLRTVARSGRIAASNDEHRAVVEAIRSKDAMGAELAMRHHVHASSQLALATQDFPLTFDPLNADTKTQEPR</sequence>
<organism evidence="5 6">
    <name type="scientific">Gulosibacter molinativorax</name>
    <dbReference type="NCBI Taxonomy" id="256821"/>
    <lineage>
        <taxon>Bacteria</taxon>
        <taxon>Bacillati</taxon>
        <taxon>Actinomycetota</taxon>
        <taxon>Actinomycetes</taxon>
        <taxon>Micrococcales</taxon>
        <taxon>Microbacteriaceae</taxon>
        <taxon>Gulosibacter</taxon>
    </lineage>
</organism>
<evidence type="ECO:0000313" key="5">
    <source>
        <dbReference type="EMBL" id="MDJ1370879.1"/>
    </source>
</evidence>
<keyword evidence="2" id="KW-0238">DNA-binding</keyword>
<dbReference type="CDD" id="cd07377">
    <property type="entry name" value="WHTH_GntR"/>
    <property type="match status" value="1"/>
</dbReference>
<reference evidence="5" key="1">
    <citation type="submission" date="2018-03" db="EMBL/GenBank/DDBJ databases">
        <authorList>
            <person name="Nunes O.C."/>
            <person name="Lopes A.R."/>
            <person name="Froufe H."/>
            <person name="Munoz-Merida A."/>
            <person name="Barroso C."/>
            <person name="Egas C."/>
        </authorList>
    </citation>
    <scope>NUCLEOTIDE SEQUENCE</scope>
    <source>
        <strain evidence="5">ON4</strain>
    </source>
</reference>
<keyword evidence="1" id="KW-0805">Transcription regulation</keyword>
<dbReference type="PROSITE" id="PS50949">
    <property type="entry name" value="HTH_GNTR"/>
    <property type="match status" value="1"/>
</dbReference>
<comment type="caution">
    <text evidence="5">The sequence shown here is derived from an EMBL/GenBank/DDBJ whole genome shotgun (WGS) entry which is preliminary data.</text>
</comment>
<dbReference type="Gene3D" id="1.10.10.10">
    <property type="entry name" value="Winged helix-like DNA-binding domain superfamily/Winged helix DNA-binding domain"/>
    <property type="match status" value="1"/>
</dbReference>
<dbReference type="InterPro" id="IPR036388">
    <property type="entry name" value="WH-like_DNA-bd_sf"/>
</dbReference>
<evidence type="ECO:0000259" key="4">
    <source>
        <dbReference type="PROSITE" id="PS50949"/>
    </source>
</evidence>
<keyword evidence="3" id="KW-0804">Transcription</keyword>
<evidence type="ECO:0000256" key="1">
    <source>
        <dbReference type="ARBA" id="ARBA00023015"/>
    </source>
</evidence>
<dbReference type="RefSeq" id="WP_051266385.1">
    <property type="nucleotide sequence ID" value="NZ_CP028426.1"/>
</dbReference>
<accession>A0ABT7C6S7</accession>
<dbReference type="SMART" id="SM00345">
    <property type="entry name" value="HTH_GNTR"/>
    <property type="match status" value="1"/>
</dbReference>
<reference evidence="5" key="2">
    <citation type="journal article" date="2022" name="Sci. Rep.">
        <title>In silico prediction of the enzymes involved in the degradation of the herbicide molinate by Gulosibacter molinativorax ON4T.</title>
        <authorList>
            <person name="Lopes A.R."/>
            <person name="Bunin E."/>
            <person name="Viana A.T."/>
            <person name="Froufe H."/>
            <person name="Munoz-Merida A."/>
            <person name="Pinho D."/>
            <person name="Figueiredo J."/>
            <person name="Barroso C."/>
            <person name="Vaz-Moreira I."/>
            <person name="Bellanger X."/>
            <person name="Egas C."/>
            <person name="Nunes O.C."/>
        </authorList>
    </citation>
    <scope>NUCLEOTIDE SEQUENCE</scope>
    <source>
        <strain evidence="5">ON4</strain>
    </source>
</reference>
<dbReference type="PANTHER" id="PTHR43537:SF5">
    <property type="entry name" value="UXU OPERON TRANSCRIPTIONAL REGULATOR"/>
    <property type="match status" value="1"/>
</dbReference>
<dbReference type="SUPFAM" id="SSF48008">
    <property type="entry name" value="GntR ligand-binding domain-like"/>
    <property type="match status" value="1"/>
</dbReference>
<evidence type="ECO:0000256" key="2">
    <source>
        <dbReference type="ARBA" id="ARBA00023125"/>
    </source>
</evidence>
<dbReference type="Pfam" id="PF07729">
    <property type="entry name" value="FCD"/>
    <property type="match status" value="1"/>
</dbReference>
<evidence type="ECO:0000256" key="3">
    <source>
        <dbReference type="ARBA" id="ARBA00023163"/>
    </source>
</evidence>
<dbReference type="PANTHER" id="PTHR43537">
    <property type="entry name" value="TRANSCRIPTIONAL REGULATOR, GNTR FAMILY"/>
    <property type="match status" value="1"/>
</dbReference>
<dbReference type="SUPFAM" id="SSF46785">
    <property type="entry name" value="Winged helix' DNA-binding domain"/>
    <property type="match status" value="1"/>
</dbReference>
<dbReference type="Gene3D" id="1.20.120.530">
    <property type="entry name" value="GntR ligand-binding domain-like"/>
    <property type="match status" value="1"/>
</dbReference>
<feature type="domain" description="HTH gntR-type" evidence="4">
    <location>
        <begin position="13"/>
        <end position="80"/>
    </location>
</feature>
<dbReference type="Proteomes" id="UP001170379">
    <property type="component" value="Unassembled WGS sequence"/>
</dbReference>
<keyword evidence="6" id="KW-1185">Reference proteome</keyword>